<dbReference type="Gene3D" id="2.60.40.1470">
    <property type="entry name" value="ApaG domain"/>
    <property type="match status" value="1"/>
</dbReference>
<name>A0A382EGG4_9ZZZZ</name>
<dbReference type="PROSITE" id="PS51087">
    <property type="entry name" value="APAG"/>
    <property type="match status" value="1"/>
</dbReference>
<dbReference type="Pfam" id="PF04379">
    <property type="entry name" value="DUF525"/>
    <property type="match status" value="1"/>
</dbReference>
<evidence type="ECO:0000313" key="3">
    <source>
        <dbReference type="EMBL" id="SVB49886.1"/>
    </source>
</evidence>
<reference evidence="3" key="1">
    <citation type="submission" date="2018-05" db="EMBL/GenBank/DDBJ databases">
        <authorList>
            <person name="Lanie J.A."/>
            <person name="Ng W.-L."/>
            <person name="Kazmierczak K.M."/>
            <person name="Andrzejewski T.M."/>
            <person name="Davidsen T.M."/>
            <person name="Wayne K.J."/>
            <person name="Tettelin H."/>
            <person name="Glass J.I."/>
            <person name="Rusch D."/>
            <person name="Podicherti R."/>
            <person name="Tsui H.-C.T."/>
            <person name="Winkler M.E."/>
        </authorList>
    </citation>
    <scope>NUCLEOTIDE SEQUENCE</scope>
</reference>
<evidence type="ECO:0000256" key="1">
    <source>
        <dbReference type="ARBA" id="ARBA00017693"/>
    </source>
</evidence>
<dbReference type="NCBIfam" id="NF003967">
    <property type="entry name" value="PRK05461.1"/>
    <property type="match status" value="1"/>
</dbReference>
<gene>
    <name evidence="3" type="ORF">METZ01_LOCUS202740</name>
</gene>
<proteinExistence type="inferred from homology"/>
<sequence>MADFPVIKRNKITNNQYESGIKWIVILHLENLMKKTITDNIYISVQPKYLPERSNPSKPIYFFSYHIKIVNQGSNTVQLKSRYWHITDGNGNIEEIRGPGVVGNQPYLKQAERFEYTSYCPLSTEFGVMYGHFEMICETGKKFNANIQPFRLTIPHSVN</sequence>
<dbReference type="InterPro" id="IPR050718">
    <property type="entry name" value="ApaG-like"/>
</dbReference>
<dbReference type="AlphaFoldDB" id="A0A382EGG4"/>
<dbReference type="PANTHER" id="PTHR47191:SF2">
    <property type="entry name" value="OS05G0170800 PROTEIN"/>
    <property type="match status" value="1"/>
</dbReference>
<dbReference type="InterPro" id="IPR023065">
    <property type="entry name" value="Uncharacterised_ApaG"/>
</dbReference>
<dbReference type="InterPro" id="IPR036767">
    <property type="entry name" value="ApaG_sf"/>
</dbReference>
<dbReference type="SUPFAM" id="SSF110069">
    <property type="entry name" value="ApaG-like"/>
    <property type="match status" value="1"/>
</dbReference>
<dbReference type="HAMAP" id="MF_00791">
    <property type="entry name" value="ApaG"/>
    <property type="match status" value="1"/>
</dbReference>
<accession>A0A382EGG4</accession>
<evidence type="ECO:0000259" key="2">
    <source>
        <dbReference type="PROSITE" id="PS51087"/>
    </source>
</evidence>
<dbReference type="InterPro" id="IPR007474">
    <property type="entry name" value="ApaG_domain"/>
</dbReference>
<dbReference type="EMBL" id="UINC01044429">
    <property type="protein sequence ID" value="SVB49886.1"/>
    <property type="molecule type" value="Genomic_DNA"/>
</dbReference>
<protein>
    <recommendedName>
        <fullName evidence="1">Protein ApaG</fullName>
    </recommendedName>
</protein>
<dbReference type="PANTHER" id="PTHR47191">
    <property type="entry name" value="OS05G0170800 PROTEIN"/>
    <property type="match status" value="1"/>
</dbReference>
<organism evidence="3">
    <name type="scientific">marine metagenome</name>
    <dbReference type="NCBI Taxonomy" id="408172"/>
    <lineage>
        <taxon>unclassified sequences</taxon>
        <taxon>metagenomes</taxon>
        <taxon>ecological metagenomes</taxon>
    </lineage>
</organism>
<feature type="domain" description="ApaG" evidence="2">
    <location>
        <begin position="35"/>
        <end position="159"/>
    </location>
</feature>